<dbReference type="EMBL" id="JAGMUU010000025">
    <property type="protein sequence ID" value="KAH7123409.1"/>
    <property type="molecule type" value="Genomic_DNA"/>
</dbReference>
<organism evidence="1 2">
    <name type="scientific">Dactylonectria estremocensis</name>
    <dbReference type="NCBI Taxonomy" id="1079267"/>
    <lineage>
        <taxon>Eukaryota</taxon>
        <taxon>Fungi</taxon>
        <taxon>Dikarya</taxon>
        <taxon>Ascomycota</taxon>
        <taxon>Pezizomycotina</taxon>
        <taxon>Sordariomycetes</taxon>
        <taxon>Hypocreomycetidae</taxon>
        <taxon>Hypocreales</taxon>
        <taxon>Nectriaceae</taxon>
        <taxon>Dactylonectria</taxon>
    </lineage>
</organism>
<dbReference type="AlphaFoldDB" id="A0A9P9IL71"/>
<dbReference type="Pfam" id="PF12520">
    <property type="entry name" value="DUF3723"/>
    <property type="match status" value="1"/>
</dbReference>
<comment type="caution">
    <text evidence="1">The sequence shown here is derived from an EMBL/GenBank/DDBJ whole genome shotgun (WGS) entry which is preliminary data.</text>
</comment>
<dbReference type="InterPro" id="IPR022198">
    <property type="entry name" value="DUF3723"/>
</dbReference>
<evidence type="ECO:0000313" key="1">
    <source>
        <dbReference type="EMBL" id="KAH7123409.1"/>
    </source>
</evidence>
<protein>
    <submittedName>
        <fullName evidence="1">Uncharacterized protein</fullName>
    </submittedName>
</protein>
<accession>A0A9P9IL71</accession>
<keyword evidence="2" id="KW-1185">Reference proteome</keyword>
<sequence length="443" mass="49868">MASLTEYLEGTVKVPLSLLTSDGFAECPTGFSDRATVSDFTQFLHNSDQPITGIVTPKTLQDMLQALGKTHAQFRQTLGQDAESLPNNVYNIDCLLGQQCLDKAKAALGAGFKCTVRIYSIPPDVPGKYSEGEICRNLLRCSESTDSNAFNVWLARLPPGKQRHMVMLMHRHEIWAAMQAVVPFSGHWGDSIQIGNIAKHLAAHCDDIIVRYWRHIYTVWSKIFVGLENKTHLLDTETVRFLQYKAPGWSKTDRDDIILALEAGILFRDISKDLRGTLYTNLCSLRVVIPSILTFNENLRYLTIGLKILERHIVVKPPKQHRKARSKAYILEPPDSIYKNLEADWNRNQAYVDGGVQVSKVEVSEGKFWTASQPPSARYAFIGLLLLSTRDFPCLCSDPPYQDIKGVGINAYLRPYYLKRLFKTAADFGFQNAKIRKGLASPD</sequence>
<evidence type="ECO:0000313" key="2">
    <source>
        <dbReference type="Proteomes" id="UP000717696"/>
    </source>
</evidence>
<gene>
    <name evidence="1" type="ORF">B0J13DRAFT_484837</name>
</gene>
<proteinExistence type="predicted"/>
<name>A0A9P9IL71_9HYPO</name>
<feature type="non-terminal residue" evidence="1">
    <location>
        <position position="1"/>
    </location>
</feature>
<reference evidence="1" key="1">
    <citation type="journal article" date="2021" name="Nat. Commun.">
        <title>Genetic determinants of endophytism in the Arabidopsis root mycobiome.</title>
        <authorList>
            <person name="Mesny F."/>
            <person name="Miyauchi S."/>
            <person name="Thiergart T."/>
            <person name="Pickel B."/>
            <person name="Atanasova L."/>
            <person name="Karlsson M."/>
            <person name="Huettel B."/>
            <person name="Barry K.W."/>
            <person name="Haridas S."/>
            <person name="Chen C."/>
            <person name="Bauer D."/>
            <person name="Andreopoulos W."/>
            <person name="Pangilinan J."/>
            <person name="LaButti K."/>
            <person name="Riley R."/>
            <person name="Lipzen A."/>
            <person name="Clum A."/>
            <person name="Drula E."/>
            <person name="Henrissat B."/>
            <person name="Kohler A."/>
            <person name="Grigoriev I.V."/>
            <person name="Martin F.M."/>
            <person name="Hacquard S."/>
        </authorList>
    </citation>
    <scope>NUCLEOTIDE SEQUENCE</scope>
    <source>
        <strain evidence="1">MPI-CAGE-AT-0021</strain>
    </source>
</reference>
<dbReference type="OrthoDB" id="4227485at2759"/>
<dbReference type="Proteomes" id="UP000717696">
    <property type="component" value="Unassembled WGS sequence"/>
</dbReference>